<gene>
    <name evidence="1" type="ORF">SAMN05216454_101100</name>
</gene>
<dbReference type="OrthoDB" id="36975at2"/>
<dbReference type="STRING" id="215200.SAMN05216454_101100"/>
<dbReference type="AlphaFoldDB" id="A0A1H8EGB1"/>
<evidence type="ECO:0000313" key="2">
    <source>
        <dbReference type="Proteomes" id="UP000199512"/>
    </source>
</evidence>
<dbReference type="PANTHER" id="PTHR42967">
    <property type="entry name" value="METAL DEPENDENT HYDROLASE"/>
    <property type="match status" value="1"/>
</dbReference>
<organism evidence="1 2">
    <name type="scientific">Peptostreptococcus russellii</name>
    <dbReference type="NCBI Taxonomy" id="215200"/>
    <lineage>
        <taxon>Bacteria</taxon>
        <taxon>Bacillati</taxon>
        <taxon>Bacillota</taxon>
        <taxon>Clostridia</taxon>
        <taxon>Peptostreptococcales</taxon>
        <taxon>Peptostreptococcaceae</taxon>
        <taxon>Peptostreptococcus</taxon>
    </lineage>
</organism>
<dbReference type="InterPro" id="IPR036866">
    <property type="entry name" value="RibonucZ/Hydroxyglut_hydro"/>
</dbReference>
<dbReference type="RefSeq" id="WP_091973086.1">
    <property type="nucleotide sequence ID" value="NZ_FODF01000001.1"/>
</dbReference>
<dbReference type="Pfam" id="PF13483">
    <property type="entry name" value="Lactamase_B_3"/>
    <property type="match status" value="1"/>
</dbReference>
<accession>A0A1H8EGB1</accession>
<keyword evidence="2" id="KW-1185">Reference proteome</keyword>
<name>A0A1H8EGB1_9FIRM</name>
<dbReference type="PANTHER" id="PTHR42967:SF1">
    <property type="entry name" value="MBL FOLD METALLO-HYDROLASE"/>
    <property type="match status" value="1"/>
</dbReference>
<dbReference type="EMBL" id="FODF01000001">
    <property type="protein sequence ID" value="SEN18164.1"/>
    <property type="molecule type" value="Genomic_DNA"/>
</dbReference>
<dbReference type="Gene3D" id="3.60.15.10">
    <property type="entry name" value="Ribonuclease Z/Hydroxyacylglutathione hydrolase-like"/>
    <property type="match status" value="1"/>
</dbReference>
<protein>
    <submittedName>
        <fullName evidence="1">Beta-lactamase superfamily domain-containing protein</fullName>
    </submittedName>
</protein>
<dbReference type="Proteomes" id="UP000199512">
    <property type="component" value="Unassembled WGS sequence"/>
</dbReference>
<evidence type="ECO:0000313" key="1">
    <source>
        <dbReference type="EMBL" id="SEN18164.1"/>
    </source>
</evidence>
<sequence length="230" mass="27737">MNLKYIYHSSFYLELEECAFIFDYYKGDIPDIDKDKKLYVFSSHRHNDHYNEKIFDIFADYNVSYILSDDIKVKDKYKLENIIYLSSEDECQIDDIKVRTLESTDEGVAFIVTAEEKTIYHSGDLNWWTWKGFESEEEFNSMTERFKREIAKIKGLEIDLAMAVLDYRQKERYDWGLVYLLENTNIKYIAPMHCWEKYEFIDKFREEHKDLLKDTVLINTDKISKEGYLI</sequence>
<dbReference type="SUPFAM" id="SSF56281">
    <property type="entry name" value="Metallo-hydrolase/oxidoreductase"/>
    <property type="match status" value="1"/>
</dbReference>
<reference evidence="1 2" key="1">
    <citation type="submission" date="2016-10" db="EMBL/GenBank/DDBJ databases">
        <authorList>
            <person name="de Groot N.N."/>
        </authorList>
    </citation>
    <scope>NUCLEOTIDE SEQUENCE [LARGE SCALE GENOMIC DNA]</scope>
    <source>
        <strain evidence="1 2">Calf135</strain>
    </source>
</reference>
<proteinExistence type="predicted"/>